<name>A0AAV2LET8_KNICA</name>
<evidence type="ECO:0000313" key="1">
    <source>
        <dbReference type="EMBL" id="CAL1598717.1"/>
    </source>
</evidence>
<evidence type="ECO:0000313" key="2">
    <source>
        <dbReference type="Proteomes" id="UP001497482"/>
    </source>
</evidence>
<reference evidence="1 2" key="1">
    <citation type="submission" date="2024-04" db="EMBL/GenBank/DDBJ databases">
        <authorList>
            <person name="Waldvogel A.-M."/>
            <person name="Schoenle A."/>
        </authorList>
    </citation>
    <scope>NUCLEOTIDE SEQUENCE [LARGE SCALE GENOMIC DNA]</scope>
</reference>
<sequence length="92" mass="10038">MHPGALPLARAQTGQKPPVFCAAQEGLTSHFTRAGAYQEPYPRSKLRAHTMVAADQRAADARHLNYAVRYIVSVRETAGALSVATIMRESDM</sequence>
<protein>
    <submittedName>
        <fullName evidence="1">Uncharacterized protein</fullName>
    </submittedName>
</protein>
<proteinExistence type="predicted"/>
<organism evidence="1 2">
    <name type="scientific">Knipowitschia caucasica</name>
    <name type="common">Caucasian dwarf goby</name>
    <name type="synonym">Pomatoschistus caucasicus</name>
    <dbReference type="NCBI Taxonomy" id="637954"/>
    <lineage>
        <taxon>Eukaryota</taxon>
        <taxon>Metazoa</taxon>
        <taxon>Chordata</taxon>
        <taxon>Craniata</taxon>
        <taxon>Vertebrata</taxon>
        <taxon>Euteleostomi</taxon>
        <taxon>Actinopterygii</taxon>
        <taxon>Neopterygii</taxon>
        <taxon>Teleostei</taxon>
        <taxon>Neoteleostei</taxon>
        <taxon>Acanthomorphata</taxon>
        <taxon>Gobiaria</taxon>
        <taxon>Gobiiformes</taxon>
        <taxon>Gobioidei</taxon>
        <taxon>Gobiidae</taxon>
        <taxon>Gobiinae</taxon>
        <taxon>Knipowitschia</taxon>
    </lineage>
</organism>
<accession>A0AAV2LET8</accession>
<keyword evidence="2" id="KW-1185">Reference proteome</keyword>
<dbReference type="Proteomes" id="UP001497482">
    <property type="component" value="Chromosome 22"/>
</dbReference>
<gene>
    <name evidence="1" type="ORF">KC01_LOCUS27080</name>
</gene>
<dbReference type="AlphaFoldDB" id="A0AAV2LET8"/>
<dbReference type="EMBL" id="OZ035844">
    <property type="protein sequence ID" value="CAL1598717.1"/>
    <property type="molecule type" value="Genomic_DNA"/>
</dbReference>